<dbReference type="EMBL" id="JBHTKJ010000073">
    <property type="protein sequence ID" value="MFD1040538.1"/>
    <property type="molecule type" value="Genomic_DNA"/>
</dbReference>
<reference evidence="5" key="1">
    <citation type="journal article" date="2019" name="Int. J. Syst. Evol. Microbiol.">
        <title>The Global Catalogue of Microorganisms (GCM) 10K type strain sequencing project: providing services to taxonomists for standard genome sequencing and annotation.</title>
        <authorList>
            <consortium name="The Broad Institute Genomics Platform"/>
            <consortium name="The Broad Institute Genome Sequencing Center for Infectious Disease"/>
            <person name="Wu L."/>
            <person name="Ma J."/>
        </authorList>
    </citation>
    <scope>NUCLEOTIDE SEQUENCE [LARGE SCALE GENOMIC DNA]</scope>
    <source>
        <strain evidence="5">CCUG 56754</strain>
    </source>
</reference>
<evidence type="ECO:0000313" key="4">
    <source>
        <dbReference type="EMBL" id="MFD1040538.1"/>
    </source>
</evidence>
<protein>
    <submittedName>
        <fullName evidence="4">GNAT family N-acetyltransferase</fullName>
        <ecNumber evidence="4">2.3.-.-</ecNumber>
    </submittedName>
</protein>
<dbReference type="EC" id="2.3.-.-" evidence="4"/>
<dbReference type="Pfam" id="PF00583">
    <property type="entry name" value="Acetyltransf_1"/>
    <property type="match status" value="1"/>
</dbReference>
<dbReference type="PANTHER" id="PTHR43877">
    <property type="entry name" value="AMINOALKYLPHOSPHONATE N-ACETYLTRANSFERASE-RELATED-RELATED"/>
    <property type="match status" value="1"/>
</dbReference>
<accession>A0ABW3LQ37</accession>
<comment type="caution">
    <text evidence="4">The sequence shown here is derived from an EMBL/GenBank/DDBJ whole genome shotgun (WGS) entry which is preliminary data.</text>
</comment>
<dbReference type="InterPro" id="IPR000182">
    <property type="entry name" value="GNAT_dom"/>
</dbReference>
<keyword evidence="2 4" id="KW-0012">Acyltransferase</keyword>
<organism evidence="4 5">
    <name type="scientific">Virgibacillus byunsanensis</name>
    <dbReference type="NCBI Taxonomy" id="570945"/>
    <lineage>
        <taxon>Bacteria</taxon>
        <taxon>Bacillati</taxon>
        <taxon>Bacillota</taxon>
        <taxon>Bacilli</taxon>
        <taxon>Bacillales</taxon>
        <taxon>Bacillaceae</taxon>
        <taxon>Virgibacillus</taxon>
    </lineage>
</organism>
<gene>
    <name evidence="4" type="ORF">ACFQ3N_19355</name>
</gene>
<evidence type="ECO:0000259" key="3">
    <source>
        <dbReference type="PROSITE" id="PS51186"/>
    </source>
</evidence>
<dbReference type="Gene3D" id="3.40.630.30">
    <property type="match status" value="1"/>
</dbReference>
<name>A0ABW3LQ37_9BACI</name>
<feature type="domain" description="N-acetyltransferase" evidence="3">
    <location>
        <begin position="1"/>
        <end position="172"/>
    </location>
</feature>
<dbReference type="SUPFAM" id="SSF55729">
    <property type="entry name" value="Acyl-CoA N-acyltransferases (Nat)"/>
    <property type="match status" value="1"/>
</dbReference>
<evidence type="ECO:0000313" key="5">
    <source>
        <dbReference type="Proteomes" id="UP001597040"/>
    </source>
</evidence>
<evidence type="ECO:0000256" key="2">
    <source>
        <dbReference type="ARBA" id="ARBA00023315"/>
    </source>
</evidence>
<evidence type="ECO:0000256" key="1">
    <source>
        <dbReference type="ARBA" id="ARBA00022679"/>
    </source>
</evidence>
<dbReference type="Proteomes" id="UP001597040">
    <property type="component" value="Unassembled WGS sequence"/>
</dbReference>
<dbReference type="GO" id="GO:0016746">
    <property type="term" value="F:acyltransferase activity"/>
    <property type="evidence" value="ECO:0007669"/>
    <property type="project" value="UniProtKB-KW"/>
</dbReference>
<dbReference type="InterPro" id="IPR050832">
    <property type="entry name" value="Bact_Acetyltransf"/>
</dbReference>
<keyword evidence="5" id="KW-1185">Reference proteome</keyword>
<dbReference type="CDD" id="cd04301">
    <property type="entry name" value="NAT_SF"/>
    <property type="match status" value="1"/>
</dbReference>
<proteinExistence type="predicted"/>
<keyword evidence="1 4" id="KW-0808">Transferase</keyword>
<dbReference type="RefSeq" id="WP_390364704.1">
    <property type="nucleotide sequence ID" value="NZ_JBHTKJ010000073.1"/>
</dbReference>
<sequence>MKIRKAALTDAPHIAKVHVDSWRTTYKDIFPQEYLNNLSYEERTSFLEKSIPQQDVYVAENNQGEIVGFSVGGLEREGKHEGYLGELYAIYIVEEYQGNGIGKELVKPVVEQLKQVGINTMLIWVLEDNDARYFYESIGGRKIDTVEVEMAGVKVNETAYGWDDLKKQFSLEEESRDI</sequence>
<dbReference type="PROSITE" id="PS51186">
    <property type="entry name" value="GNAT"/>
    <property type="match status" value="1"/>
</dbReference>
<dbReference type="InterPro" id="IPR016181">
    <property type="entry name" value="Acyl_CoA_acyltransferase"/>
</dbReference>